<dbReference type="FunFam" id="3.40.50.300:FF:000151">
    <property type="entry name" value="Lipopolysaccharide ABC transporter ATP-binding protein"/>
    <property type="match status" value="1"/>
</dbReference>
<dbReference type="CDD" id="cd03218">
    <property type="entry name" value="ABC_YhbG"/>
    <property type="match status" value="1"/>
</dbReference>
<dbReference type="InterPro" id="IPR003593">
    <property type="entry name" value="AAA+_ATPase"/>
</dbReference>
<dbReference type="SMART" id="SM00382">
    <property type="entry name" value="AAA"/>
    <property type="match status" value="1"/>
</dbReference>
<sequence length="239" mass="26849">MILRSENLFKKYKYRMVVNGISISVKQGEVVGLLGPNGAGKTTTFYMTVGLIKPYDGNVYLGSDKITDWPMYMRARSGIGYLSQESSIFRGLSVRDNLMAIAQLLPVSKKEQQEKVDSLLEDFGLTKLSSQMSVTLSGGEKRRLEIARALVNDPKFLLLDEPFVGIDPITVDDIQRIIKKLKAQGLGILITDHNVRETLEIIDRAYIIYEGKILLEGNAKELLENPKARQVYLGDNFKM</sequence>
<feature type="domain" description="ABC transporter" evidence="4">
    <location>
        <begin position="3"/>
        <end position="235"/>
    </location>
</feature>
<dbReference type="EMBL" id="CP009498">
    <property type="protein sequence ID" value="AKL97463.1"/>
    <property type="molecule type" value="Genomic_DNA"/>
</dbReference>
<proteinExistence type="predicted"/>
<evidence type="ECO:0000256" key="3">
    <source>
        <dbReference type="ARBA" id="ARBA00022840"/>
    </source>
</evidence>
<accession>A0A0G3WGL9</accession>
<evidence type="ECO:0000256" key="2">
    <source>
        <dbReference type="ARBA" id="ARBA00022741"/>
    </source>
</evidence>
<dbReference type="OrthoDB" id="9785229at2"/>
<name>A0A0G3WGL9_9BACT</name>
<organism evidence="5 6">
    <name type="scientific">Endomicrobium proavitum</name>
    <dbReference type="NCBI Taxonomy" id="1408281"/>
    <lineage>
        <taxon>Bacteria</taxon>
        <taxon>Pseudomonadati</taxon>
        <taxon>Elusimicrobiota</taxon>
        <taxon>Endomicrobiia</taxon>
        <taxon>Endomicrobiales</taxon>
        <taxon>Endomicrobiaceae</taxon>
        <taxon>Endomicrobium</taxon>
    </lineage>
</organism>
<dbReference type="GO" id="GO:0005524">
    <property type="term" value="F:ATP binding"/>
    <property type="evidence" value="ECO:0007669"/>
    <property type="project" value="UniProtKB-KW"/>
</dbReference>
<dbReference type="AlphaFoldDB" id="A0A0G3WGL9"/>
<keyword evidence="6" id="KW-1185">Reference proteome</keyword>
<dbReference type="GO" id="GO:0055085">
    <property type="term" value="P:transmembrane transport"/>
    <property type="evidence" value="ECO:0007669"/>
    <property type="project" value="InterPro"/>
</dbReference>
<dbReference type="GO" id="GO:0043190">
    <property type="term" value="C:ATP-binding cassette (ABC) transporter complex"/>
    <property type="evidence" value="ECO:0007669"/>
    <property type="project" value="InterPro"/>
</dbReference>
<dbReference type="Proteomes" id="UP000035337">
    <property type="component" value="Chromosome"/>
</dbReference>
<keyword evidence="2" id="KW-0547">Nucleotide-binding</keyword>
<dbReference type="PROSITE" id="PS50893">
    <property type="entry name" value="ABC_TRANSPORTER_2"/>
    <property type="match status" value="1"/>
</dbReference>
<dbReference type="SUPFAM" id="SSF52540">
    <property type="entry name" value="P-loop containing nucleoside triphosphate hydrolases"/>
    <property type="match status" value="1"/>
</dbReference>
<gene>
    <name evidence="5" type="primary">lptB</name>
    <name evidence="5" type="ORF">Epro_0084</name>
</gene>
<dbReference type="PROSITE" id="PS00211">
    <property type="entry name" value="ABC_TRANSPORTER_1"/>
    <property type="match status" value="1"/>
</dbReference>
<dbReference type="InterPro" id="IPR030921">
    <property type="entry name" value="LPS_export_LptB"/>
</dbReference>
<protein>
    <submittedName>
        <fullName evidence="5">Putative lipopolysaccharide transport protein B: ATP-binding component of ABC superfamily</fullName>
    </submittedName>
</protein>
<dbReference type="InterPro" id="IPR051120">
    <property type="entry name" value="ABC_AA/LPS_Transport"/>
</dbReference>
<evidence type="ECO:0000313" key="5">
    <source>
        <dbReference type="EMBL" id="AKL97463.1"/>
    </source>
</evidence>
<dbReference type="NCBIfam" id="TIGR04406">
    <property type="entry name" value="LPS_export_lptB"/>
    <property type="match status" value="1"/>
</dbReference>
<evidence type="ECO:0000256" key="1">
    <source>
        <dbReference type="ARBA" id="ARBA00022448"/>
    </source>
</evidence>
<dbReference type="STRING" id="1408281.Epro_0084"/>
<dbReference type="KEGG" id="epo:Epro_0084"/>
<evidence type="ECO:0000259" key="4">
    <source>
        <dbReference type="PROSITE" id="PS50893"/>
    </source>
</evidence>
<dbReference type="InterPro" id="IPR027417">
    <property type="entry name" value="P-loop_NTPase"/>
</dbReference>
<keyword evidence="1" id="KW-0813">Transport</keyword>
<keyword evidence="3 5" id="KW-0067">ATP-binding</keyword>
<dbReference type="InterPro" id="IPR003439">
    <property type="entry name" value="ABC_transporter-like_ATP-bd"/>
</dbReference>
<dbReference type="Gene3D" id="3.40.50.300">
    <property type="entry name" value="P-loop containing nucleotide triphosphate hydrolases"/>
    <property type="match status" value="1"/>
</dbReference>
<reference evidence="5 6" key="1">
    <citation type="submission" date="2014-09" db="EMBL/GenBank/DDBJ databases">
        <title>Complete genome sequence of Endomicrobium proavitum.</title>
        <authorList>
            <person name="Zheng H."/>
        </authorList>
    </citation>
    <scope>NUCLEOTIDE SEQUENCE [LARGE SCALE GENOMIC DNA]</scope>
    <source>
        <strain evidence="5 6">Rsa215</strain>
    </source>
</reference>
<dbReference type="PANTHER" id="PTHR45772:SF10">
    <property type="entry name" value="LIPOPOLYSACCHARIDE EXPORT SYSTEM ATP-BINDING PROTEIN LPTB"/>
    <property type="match status" value="1"/>
</dbReference>
<dbReference type="Pfam" id="PF00005">
    <property type="entry name" value="ABC_tran"/>
    <property type="match status" value="1"/>
</dbReference>
<dbReference type="InterPro" id="IPR017871">
    <property type="entry name" value="ABC_transporter-like_CS"/>
</dbReference>
<dbReference type="GO" id="GO:0016887">
    <property type="term" value="F:ATP hydrolysis activity"/>
    <property type="evidence" value="ECO:0007669"/>
    <property type="project" value="InterPro"/>
</dbReference>
<dbReference type="RefSeq" id="WP_052569569.1">
    <property type="nucleotide sequence ID" value="NZ_CP009498.1"/>
</dbReference>
<evidence type="ECO:0000313" key="6">
    <source>
        <dbReference type="Proteomes" id="UP000035337"/>
    </source>
</evidence>
<dbReference type="PANTHER" id="PTHR45772">
    <property type="entry name" value="CONSERVED COMPONENT OF ABC TRANSPORTER FOR NATURAL AMINO ACIDS-RELATED"/>
    <property type="match status" value="1"/>
</dbReference>
<dbReference type="PATRIC" id="fig|1408281.3.peg.84"/>